<keyword evidence="11" id="KW-0407">Ion channel</keyword>
<keyword evidence="10" id="KW-1071">Ligand-gated ion channel</keyword>
<evidence type="ECO:0000256" key="3">
    <source>
        <dbReference type="ARBA" id="ARBA00022475"/>
    </source>
</evidence>
<keyword evidence="5" id="KW-1133">Transmembrane helix</keyword>
<evidence type="ECO:0000256" key="11">
    <source>
        <dbReference type="ARBA" id="ARBA00023303"/>
    </source>
</evidence>
<dbReference type="Gene3D" id="3.40.190.10">
    <property type="entry name" value="Periplasmic binding protein-like II"/>
    <property type="match status" value="1"/>
</dbReference>
<keyword evidence="8 13" id="KW-0675">Receptor</keyword>
<dbReference type="EMBL" id="BPLR01017569">
    <property type="protein sequence ID" value="GIY92638.1"/>
    <property type="molecule type" value="Genomic_DNA"/>
</dbReference>
<dbReference type="AlphaFoldDB" id="A0AAV4XD60"/>
<name>A0AAV4XD60_CAEEX</name>
<keyword evidence="7" id="KW-0472">Membrane</keyword>
<protein>
    <submittedName>
        <fullName evidence="13">Glutamate receptor ionotropic, delta-1</fullName>
    </submittedName>
</protein>
<evidence type="ECO:0000256" key="4">
    <source>
        <dbReference type="ARBA" id="ARBA00022692"/>
    </source>
</evidence>
<evidence type="ECO:0000256" key="2">
    <source>
        <dbReference type="ARBA" id="ARBA00022448"/>
    </source>
</evidence>
<evidence type="ECO:0000313" key="14">
    <source>
        <dbReference type="Proteomes" id="UP001054945"/>
    </source>
</evidence>
<evidence type="ECO:0000256" key="10">
    <source>
        <dbReference type="ARBA" id="ARBA00023286"/>
    </source>
</evidence>
<evidence type="ECO:0000259" key="12">
    <source>
        <dbReference type="Pfam" id="PF10613"/>
    </source>
</evidence>
<comment type="subcellular location">
    <subcellularLocation>
        <location evidence="1">Cell membrane</location>
        <topology evidence="1">Multi-pass membrane protein</topology>
    </subcellularLocation>
</comment>
<dbReference type="Proteomes" id="UP001054945">
    <property type="component" value="Unassembled WGS sequence"/>
</dbReference>
<keyword evidence="9" id="KW-0325">Glycoprotein</keyword>
<evidence type="ECO:0000256" key="7">
    <source>
        <dbReference type="ARBA" id="ARBA00023136"/>
    </source>
</evidence>
<evidence type="ECO:0000256" key="9">
    <source>
        <dbReference type="ARBA" id="ARBA00023180"/>
    </source>
</evidence>
<evidence type="ECO:0000256" key="5">
    <source>
        <dbReference type="ARBA" id="ARBA00022989"/>
    </source>
</evidence>
<dbReference type="GO" id="GO:0005886">
    <property type="term" value="C:plasma membrane"/>
    <property type="evidence" value="ECO:0007669"/>
    <property type="project" value="UniProtKB-SubCell"/>
</dbReference>
<dbReference type="InterPro" id="IPR019594">
    <property type="entry name" value="Glu/Gly-bd"/>
</dbReference>
<keyword evidence="14" id="KW-1185">Reference proteome</keyword>
<evidence type="ECO:0000256" key="8">
    <source>
        <dbReference type="ARBA" id="ARBA00023170"/>
    </source>
</evidence>
<comment type="caution">
    <text evidence="13">The sequence shown here is derived from an EMBL/GenBank/DDBJ whole genome shotgun (WGS) entry which is preliminary data.</text>
</comment>
<dbReference type="InterPro" id="IPR052192">
    <property type="entry name" value="Insect_Ionotropic_Sensory_Rcpt"/>
</dbReference>
<dbReference type="PANTHER" id="PTHR42643:SF38">
    <property type="entry name" value="IONOTROPIC RECEPTOR 100A"/>
    <property type="match status" value="1"/>
</dbReference>
<evidence type="ECO:0000256" key="6">
    <source>
        <dbReference type="ARBA" id="ARBA00023065"/>
    </source>
</evidence>
<keyword evidence="4" id="KW-0812">Transmembrane</keyword>
<dbReference type="SUPFAM" id="SSF53850">
    <property type="entry name" value="Periplasmic binding protein-like II"/>
    <property type="match status" value="1"/>
</dbReference>
<keyword evidence="3" id="KW-1003">Cell membrane</keyword>
<dbReference type="PANTHER" id="PTHR42643">
    <property type="entry name" value="IONOTROPIC RECEPTOR 20A-RELATED"/>
    <property type="match status" value="1"/>
</dbReference>
<evidence type="ECO:0000313" key="13">
    <source>
        <dbReference type="EMBL" id="GIY92638.1"/>
    </source>
</evidence>
<feature type="domain" description="Ionotropic glutamate receptor L-glutamate and glycine-binding" evidence="12">
    <location>
        <begin position="16"/>
        <end position="116"/>
    </location>
</feature>
<dbReference type="Pfam" id="PF10613">
    <property type="entry name" value="Lig_chan-Glu_bd"/>
    <property type="match status" value="1"/>
</dbReference>
<dbReference type="GO" id="GO:0015276">
    <property type="term" value="F:ligand-gated monoatomic ion channel activity"/>
    <property type="evidence" value="ECO:0007669"/>
    <property type="project" value="InterPro"/>
</dbReference>
<reference evidence="13 14" key="1">
    <citation type="submission" date="2021-06" db="EMBL/GenBank/DDBJ databases">
        <title>Caerostris extrusa draft genome.</title>
        <authorList>
            <person name="Kono N."/>
            <person name="Arakawa K."/>
        </authorList>
    </citation>
    <scope>NUCLEOTIDE SEQUENCE [LARGE SCALE GENOMIC DNA]</scope>
</reference>
<keyword evidence="6" id="KW-0406">Ion transport</keyword>
<keyword evidence="2" id="KW-0813">Transport</keyword>
<proteinExistence type="predicted"/>
<accession>A0AAV4XD60</accession>
<organism evidence="13 14">
    <name type="scientific">Caerostris extrusa</name>
    <name type="common">Bark spider</name>
    <name type="synonym">Caerostris bankana</name>
    <dbReference type="NCBI Taxonomy" id="172846"/>
    <lineage>
        <taxon>Eukaryota</taxon>
        <taxon>Metazoa</taxon>
        <taxon>Ecdysozoa</taxon>
        <taxon>Arthropoda</taxon>
        <taxon>Chelicerata</taxon>
        <taxon>Arachnida</taxon>
        <taxon>Araneae</taxon>
        <taxon>Araneomorphae</taxon>
        <taxon>Entelegynae</taxon>
        <taxon>Araneoidea</taxon>
        <taxon>Araneidae</taxon>
        <taxon>Caerostris</taxon>
    </lineage>
</organism>
<gene>
    <name evidence="13" type="primary">GRID1_13</name>
    <name evidence="13" type="ORF">CEXT_215111</name>
</gene>
<evidence type="ECO:0000256" key="1">
    <source>
        <dbReference type="ARBA" id="ARBA00004651"/>
    </source>
</evidence>
<sequence length="168" mass="19010">MKFPSTIDVAVLTSEHMFEMCEQNNSDVKLSGVEGRFLDIIASALKFKYQVKTPVHRDWGHLDADGHWTGLVGMVHRKEADIALSTLTMSDDRMTVVDFTTPYTIQDVTFLLEKPETLFSNDIFQPFDFNSWMCILLLSEAVKRGSYKCLVEKGSTMPKSLSMDNVST</sequence>